<comment type="caution">
    <text evidence="1">The sequence shown here is derived from an EMBL/GenBank/DDBJ whole genome shotgun (WGS) entry which is preliminary data.</text>
</comment>
<dbReference type="Proteomes" id="UP000806522">
    <property type="component" value="Unassembled WGS sequence"/>
</dbReference>
<gene>
    <name evidence="1" type="ORF">E7101_10730</name>
</gene>
<sequence length="110" mass="12715">MEKNNIIDFEKVLGLEITTANGQVFSRKRIVMVNGDVTFEFACYLGTFRPIYDPSGLYFNMMYHGKIVKYVPDSDEVFADLMSNDADVLKKAINYVYQRAKHIPYVDNNK</sequence>
<dbReference type="AlphaFoldDB" id="A0A9D5P5W5"/>
<accession>A0A9D5P5W5</accession>
<evidence type="ECO:0000313" key="2">
    <source>
        <dbReference type="Proteomes" id="UP000806522"/>
    </source>
</evidence>
<proteinExistence type="predicted"/>
<protein>
    <submittedName>
        <fullName evidence="1">Uncharacterized protein</fullName>
    </submittedName>
</protein>
<evidence type="ECO:0000313" key="1">
    <source>
        <dbReference type="EMBL" id="MBE6271408.1"/>
    </source>
</evidence>
<reference evidence="1" key="1">
    <citation type="submission" date="2019-04" db="EMBL/GenBank/DDBJ databases">
        <title>Evolution of Biomass-Degrading Anaerobic Consortia Revealed by Metagenomics.</title>
        <authorList>
            <person name="Peng X."/>
        </authorList>
    </citation>
    <scope>NUCLEOTIDE SEQUENCE</scope>
    <source>
        <strain evidence="1">SIG140</strain>
    </source>
</reference>
<dbReference type="EMBL" id="SUYC01000012">
    <property type="protein sequence ID" value="MBE6271408.1"/>
    <property type="molecule type" value="Genomic_DNA"/>
</dbReference>
<name>A0A9D5P5W5_XYLRU</name>
<organism evidence="1 2">
    <name type="scientific">Xylanibacter ruminicola</name>
    <name type="common">Prevotella ruminicola</name>
    <dbReference type="NCBI Taxonomy" id="839"/>
    <lineage>
        <taxon>Bacteria</taxon>
        <taxon>Pseudomonadati</taxon>
        <taxon>Bacteroidota</taxon>
        <taxon>Bacteroidia</taxon>
        <taxon>Bacteroidales</taxon>
        <taxon>Prevotellaceae</taxon>
        <taxon>Xylanibacter</taxon>
    </lineage>
</organism>